<keyword evidence="5 12" id="KW-0812">Transmembrane</keyword>
<keyword evidence="10 12" id="KW-0594">Phospholipid biosynthesis</keyword>
<keyword evidence="16" id="KW-1185">Reference proteome</keyword>
<evidence type="ECO:0000256" key="9">
    <source>
        <dbReference type="ARBA" id="ARBA00023136"/>
    </source>
</evidence>
<dbReference type="PROSITE" id="PS50035">
    <property type="entry name" value="PLD"/>
    <property type="match status" value="2"/>
</dbReference>
<comment type="catalytic activity">
    <reaction evidence="12">
        <text>2 a 1,2-diacyl-sn-glycero-3-phospho-(1'-sn-glycerol) = a cardiolipin + glycerol</text>
        <dbReference type="Rhea" id="RHEA:31451"/>
        <dbReference type="ChEBI" id="CHEBI:17754"/>
        <dbReference type="ChEBI" id="CHEBI:62237"/>
        <dbReference type="ChEBI" id="CHEBI:64716"/>
    </reaction>
</comment>
<evidence type="ECO:0000256" key="12">
    <source>
        <dbReference type="HAMAP-Rule" id="MF_01916"/>
    </source>
</evidence>
<keyword evidence="3 12" id="KW-0444">Lipid biosynthesis</keyword>
<dbReference type="EMBL" id="JAMDLW010000053">
    <property type="protein sequence ID" value="MCY9522796.1"/>
    <property type="molecule type" value="Genomic_DNA"/>
</dbReference>
<evidence type="ECO:0000256" key="13">
    <source>
        <dbReference type="NCBIfam" id="TIGR04265"/>
    </source>
</evidence>
<comment type="function">
    <text evidence="12">Catalyzes the reversible phosphatidyl group transfer from one phosphatidylglycerol molecule to another to form cardiolipin (CL) (diphosphatidylglycerol) and glycerol.</text>
</comment>
<feature type="active site" evidence="12">
    <location>
        <position position="397"/>
    </location>
</feature>
<feature type="active site" evidence="12">
    <location>
        <position position="217"/>
    </location>
</feature>
<reference evidence="15 16" key="1">
    <citation type="submission" date="2022-05" db="EMBL/GenBank/DDBJ databases">
        <title>Genome Sequencing of Bee-Associated Microbes.</title>
        <authorList>
            <person name="Dunlap C."/>
        </authorList>
    </citation>
    <scope>NUCLEOTIDE SEQUENCE [LARGE SCALE GENOMIC DNA]</scope>
    <source>
        <strain evidence="15 16">NRRL NRS-1438</strain>
    </source>
</reference>
<accession>A0ABT4E3J6</accession>
<dbReference type="NCBIfam" id="TIGR04265">
    <property type="entry name" value="bac_cardiolipin"/>
    <property type="match status" value="1"/>
</dbReference>
<feature type="active site" evidence="12">
    <location>
        <position position="219"/>
    </location>
</feature>
<gene>
    <name evidence="15" type="primary">cls</name>
    <name evidence="15" type="ORF">M5X09_24575</name>
</gene>
<evidence type="ECO:0000256" key="7">
    <source>
        <dbReference type="ARBA" id="ARBA00022989"/>
    </source>
</evidence>
<keyword evidence="2 12" id="KW-1003">Cell membrane</keyword>
<comment type="similarity">
    <text evidence="12">Belongs to the phospholipase D family. Cardiolipin synthase subfamily.</text>
</comment>
<dbReference type="RefSeq" id="WP_087433090.1">
    <property type="nucleotide sequence ID" value="NZ_JAMDLV010000068.1"/>
</dbReference>
<evidence type="ECO:0000259" key="14">
    <source>
        <dbReference type="PROSITE" id="PS50035"/>
    </source>
</evidence>
<dbReference type="PANTHER" id="PTHR21248:SF22">
    <property type="entry name" value="PHOSPHOLIPASE D"/>
    <property type="match status" value="1"/>
</dbReference>
<evidence type="ECO:0000256" key="3">
    <source>
        <dbReference type="ARBA" id="ARBA00022516"/>
    </source>
</evidence>
<feature type="transmembrane region" description="Helical" evidence="12">
    <location>
        <begin position="6"/>
        <end position="24"/>
    </location>
</feature>
<feature type="active site" evidence="12">
    <location>
        <position position="390"/>
    </location>
</feature>
<dbReference type="Pfam" id="PF13091">
    <property type="entry name" value="PLDc_2"/>
    <property type="match status" value="2"/>
</dbReference>
<evidence type="ECO:0000313" key="15">
    <source>
        <dbReference type="EMBL" id="MCY9522796.1"/>
    </source>
</evidence>
<evidence type="ECO:0000256" key="1">
    <source>
        <dbReference type="ARBA" id="ARBA00004651"/>
    </source>
</evidence>
<feature type="domain" description="PLD phosphodiesterase" evidence="14">
    <location>
        <begin position="212"/>
        <end position="239"/>
    </location>
</feature>
<keyword evidence="8 12" id="KW-0443">Lipid metabolism</keyword>
<dbReference type="PANTHER" id="PTHR21248">
    <property type="entry name" value="CARDIOLIPIN SYNTHASE"/>
    <property type="match status" value="1"/>
</dbReference>
<sequence>MLWIIIFTLLLFILQIATVIFVEYRRPSKAIAWLVILFIFPPIGFILYYFVAKEYCHPTLQQKESNYWDQFKAGLIQRCNQRIRKVMGEETIWQGHKLQALLKDIPIAPITAYNETTVFAKGEQAFEAMLDSIAAARHHIHIESYIIRNDHLGTRFERLLNQKVQEGVKVRFIYDGLGSRRLGKDYLKRLQAAGVETGCFFPLLATFIDKRLNYRNHRKIVVVDGKIGFFGGLNIGDEYLGKDPDIGYWRDTHFSMTGDAVLWIQYTFLHDWYLVKGQTVTDPVYYPIQESRGRELVQIVKSGPDETILELIFSLIVSAKKRVYIESPYFIPDPGILLALKTAVMRGVDVRVIIPGVPDNKLVYCASLSYAQELLQAGVRFYRYQKGFLHAKVMISDDLACSGSANMDMRSFCGQFEINAVFFDGKVVDRLVQDFYRDLDVSKEIMLAEFEKRSRFQKMNEVFARLFSALL</sequence>
<keyword evidence="6" id="KW-0677">Repeat</keyword>
<dbReference type="InterPro" id="IPR030874">
    <property type="entry name" value="Cardiolipin_synth_Firmi"/>
</dbReference>
<feature type="active site" evidence="12">
    <location>
        <position position="392"/>
    </location>
</feature>
<evidence type="ECO:0000256" key="6">
    <source>
        <dbReference type="ARBA" id="ARBA00022737"/>
    </source>
</evidence>
<keyword evidence="7 12" id="KW-1133">Transmembrane helix</keyword>
<comment type="caution">
    <text evidence="15">The sequence shown here is derived from an EMBL/GenBank/DDBJ whole genome shotgun (WGS) entry which is preliminary data.</text>
</comment>
<dbReference type="EC" id="2.7.8.-" evidence="12 13"/>
<keyword evidence="9 12" id="KW-0472">Membrane</keyword>
<evidence type="ECO:0000256" key="10">
    <source>
        <dbReference type="ARBA" id="ARBA00023209"/>
    </source>
</evidence>
<feature type="transmembrane region" description="Helical" evidence="12">
    <location>
        <begin position="31"/>
        <end position="51"/>
    </location>
</feature>
<proteinExistence type="inferred from homology"/>
<organism evidence="15 16">
    <name type="scientific">Paenibacillus apiarius</name>
    <dbReference type="NCBI Taxonomy" id="46240"/>
    <lineage>
        <taxon>Bacteria</taxon>
        <taxon>Bacillati</taxon>
        <taxon>Bacillota</taxon>
        <taxon>Bacilli</taxon>
        <taxon>Bacillales</taxon>
        <taxon>Paenibacillaceae</taxon>
        <taxon>Paenibacillus</taxon>
    </lineage>
</organism>
<dbReference type="InterPro" id="IPR001736">
    <property type="entry name" value="PLipase_D/transphosphatidylase"/>
</dbReference>
<name>A0ABT4E3J6_9BACL</name>
<keyword evidence="11 12" id="KW-1208">Phospholipid metabolism</keyword>
<evidence type="ECO:0000256" key="11">
    <source>
        <dbReference type="ARBA" id="ARBA00023264"/>
    </source>
</evidence>
<evidence type="ECO:0000313" key="16">
    <source>
        <dbReference type="Proteomes" id="UP001207626"/>
    </source>
</evidence>
<dbReference type="Pfam" id="PF13396">
    <property type="entry name" value="PLDc_N"/>
    <property type="match status" value="1"/>
</dbReference>
<feature type="domain" description="PLD phosphodiesterase" evidence="14">
    <location>
        <begin position="385"/>
        <end position="411"/>
    </location>
</feature>
<evidence type="ECO:0000256" key="4">
    <source>
        <dbReference type="ARBA" id="ARBA00022679"/>
    </source>
</evidence>
<dbReference type="Proteomes" id="UP001207626">
    <property type="component" value="Unassembled WGS sequence"/>
</dbReference>
<dbReference type="InterPro" id="IPR025202">
    <property type="entry name" value="PLD-like_dom"/>
</dbReference>
<feature type="active site" evidence="12">
    <location>
        <position position="224"/>
    </location>
</feature>
<comment type="subcellular location">
    <subcellularLocation>
        <location evidence="1 12">Cell membrane</location>
        <topology evidence="1 12">Multi-pass membrane protein</topology>
    </subcellularLocation>
</comment>
<dbReference type="HAMAP" id="MF_01916">
    <property type="entry name" value="Cardiolipin_synth_Cls"/>
    <property type="match status" value="1"/>
</dbReference>
<dbReference type="InterPro" id="IPR027379">
    <property type="entry name" value="CLS_N"/>
</dbReference>
<dbReference type="CDD" id="cd09112">
    <property type="entry name" value="PLDc_CLS_2"/>
    <property type="match status" value="1"/>
</dbReference>
<dbReference type="SUPFAM" id="SSF56024">
    <property type="entry name" value="Phospholipase D/nuclease"/>
    <property type="match status" value="2"/>
</dbReference>
<evidence type="ECO:0000256" key="2">
    <source>
        <dbReference type="ARBA" id="ARBA00022475"/>
    </source>
</evidence>
<dbReference type="InterPro" id="IPR022924">
    <property type="entry name" value="Cardiolipin_synthase"/>
</dbReference>
<keyword evidence="4 12" id="KW-0808">Transferase</keyword>
<evidence type="ECO:0000256" key="5">
    <source>
        <dbReference type="ARBA" id="ARBA00022692"/>
    </source>
</evidence>
<evidence type="ECO:0000256" key="8">
    <source>
        <dbReference type="ARBA" id="ARBA00023098"/>
    </source>
</evidence>
<dbReference type="Gene3D" id="3.30.870.10">
    <property type="entry name" value="Endonuclease Chain A"/>
    <property type="match status" value="2"/>
</dbReference>
<dbReference type="CDD" id="cd09110">
    <property type="entry name" value="PLDc_CLS_1"/>
    <property type="match status" value="1"/>
</dbReference>
<protein>
    <recommendedName>
        <fullName evidence="12 13">Cardiolipin synthase</fullName>
        <shortName evidence="12">CL synthase</shortName>
        <ecNumber evidence="12 13">2.7.8.-</ecNumber>
    </recommendedName>
</protein>
<dbReference type="SMART" id="SM00155">
    <property type="entry name" value="PLDc"/>
    <property type="match status" value="2"/>
</dbReference>